<keyword evidence="1" id="KW-0677">Repeat</keyword>
<dbReference type="InterPro" id="IPR050498">
    <property type="entry name" value="Ycf3"/>
</dbReference>
<dbReference type="SUPFAM" id="SSF48452">
    <property type="entry name" value="TPR-like"/>
    <property type="match status" value="1"/>
</dbReference>
<dbReference type="RefSeq" id="WP_373654923.1">
    <property type="nucleotide sequence ID" value="NZ_JBGUAW010000003.1"/>
</dbReference>
<dbReference type="Pfam" id="PF07719">
    <property type="entry name" value="TPR_2"/>
    <property type="match status" value="1"/>
</dbReference>
<dbReference type="PROSITE" id="PS50005">
    <property type="entry name" value="TPR"/>
    <property type="match status" value="2"/>
</dbReference>
<feature type="repeat" description="TPR" evidence="3">
    <location>
        <begin position="178"/>
        <end position="211"/>
    </location>
</feature>
<reference evidence="5 6" key="1">
    <citation type="submission" date="2024-08" db="EMBL/GenBank/DDBJ databases">
        <title>Whole-genome sequencing of halo(alkali)philic microorganisms from hypersaline lakes.</title>
        <authorList>
            <person name="Sorokin D.Y."/>
            <person name="Merkel A.Y."/>
            <person name="Messina E."/>
            <person name="Yakimov M."/>
        </authorList>
    </citation>
    <scope>NUCLEOTIDE SEQUENCE [LARGE SCALE GENOMIC DNA]</scope>
    <source>
        <strain evidence="5 6">Cl-TMA</strain>
    </source>
</reference>
<dbReference type="Pfam" id="PF13432">
    <property type="entry name" value="TPR_16"/>
    <property type="match status" value="1"/>
</dbReference>
<evidence type="ECO:0000256" key="3">
    <source>
        <dbReference type="PROSITE-ProRule" id="PRU00339"/>
    </source>
</evidence>
<keyword evidence="4" id="KW-0732">Signal</keyword>
<name>A0ABV4TS30_9GAMM</name>
<evidence type="ECO:0000256" key="1">
    <source>
        <dbReference type="ARBA" id="ARBA00022737"/>
    </source>
</evidence>
<dbReference type="InterPro" id="IPR011990">
    <property type="entry name" value="TPR-like_helical_dom_sf"/>
</dbReference>
<dbReference type="PANTHER" id="PTHR44858:SF1">
    <property type="entry name" value="UDP-N-ACETYLGLUCOSAMINE--PEPTIDE N-ACETYLGLUCOSAMINYLTRANSFERASE SPINDLY-RELATED"/>
    <property type="match status" value="1"/>
</dbReference>
<protein>
    <submittedName>
        <fullName evidence="5">Tetratricopeptide repeat protein</fullName>
    </submittedName>
</protein>
<evidence type="ECO:0000256" key="2">
    <source>
        <dbReference type="ARBA" id="ARBA00022803"/>
    </source>
</evidence>
<organism evidence="5 6">
    <name type="scientific">Thiohalorhabdus methylotrophus</name>
    <dbReference type="NCBI Taxonomy" id="3242694"/>
    <lineage>
        <taxon>Bacteria</taxon>
        <taxon>Pseudomonadati</taxon>
        <taxon>Pseudomonadota</taxon>
        <taxon>Gammaproteobacteria</taxon>
        <taxon>Thiohalorhabdales</taxon>
        <taxon>Thiohalorhabdaceae</taxon>
        <taxon>Thiohalorhabdus</taxon>
    </lineage>
</organism>
<dbReference type="EMBL" id="JBGUAW010000003">
    <property type="protein sequence ID" value="MFA9460135.1"/>
    <property type="molecule type" value="Genomic_DNA"/>
</dbReference>
<gene>
    <name evidence="5" type="ORF">ACERLL_04785</name>
</gene>
<dbReference type="Proteomes" id="UP001575181">
    <property type="component" value="Unassembled WGS sequence"/>
</dbReference>
<feature type="signal peptide" evidence="4">
    <location>
        <begin position="1"/>
        <end position="27"/>
    </location>
</feature>
<dbReference type="InterPro" id="IPR019734">
    <property type="entry name" value="TPR_rpt"/>
</dbReference>
<accession>A0ABV4TS30</accession>
<dbReference type="PANTHER" id="PTHR44858">
    <property type="entry name" value="TETRATRICOPEPTIDE REPEAT PROTEIN 6"/>
    <property type="match status" value="1"/>
</dbReference>
<evidence type="ECO:0000313" key="5">
    <source>
        <dbReference type="EMBL" id="MFA9460135.1"/>
    </source>
</evidence>
<feature type="chain" id="PRO_5046633182" evidence="4">
    <location>
        <begin position="28"/>
        <end position="334"/>
    </location>
</feature>
<feature type="repeat" description="TPR" evidence="3">
    <location>
        <begin position="286"/>
        <end position="319"/>
    </location>
</feature>
<evidence type="ECO:0000256" key="4">
    <source>
        <dbReference type="SAM" id="SignalP"/>
    </source>
</evidence>
<dbReference type="InterPro" id="IPR013105">
    <property type="entry name" value="TPR_2"/>
</dbReference>
<dbReference type="Gene3D" id="1.25.40.10">
    <property type="entry name" value="Tetratricopeptide repeat domain"/>
    <property type="match status" value="3"/>
</dbReference>
<keyword evidence="2 3" id="KW-0802">TPR repeat</keyword>
<sequence length="334" mass="37076">MPHLPKARSGAVACLLLIPLLGTPALAEPQEAEAGSLPEAIADFERGRFREARAGFRAHADSGRSQFYLGRIALRRFEPYPAAEHLRKAVASAPDNADFHYWLGRAYGKLAERANIFKRAYYAGKTQEHFQRAVELEPEHLHARVALVMYDLQAPGFLGGSREAAERHTGVLFRQSPVAGLRARGLAQEQEEAFDKALATYRHAAELAPEHHRPHRWLAGLHRQLGHYERAFALYAERLARKEPDPAARVGFARTALASGTRLEEAADHLRIYIERGPLPEQPTLGEAHYLLGKVRQAQGRLHAALRAFQRSLEVAPNHPRAGAAHDAVEASLL</sequence>
<dbReference type="SMART" id="SM00028">
    <property type="entry name" value="TPR"/>
    <property type="match status" value="4"/>
</dbReference>
<keyword evidence="6" id="KW-1185">Reference proteome</keyword>
<evidence type="ECO:0000313" key="6">
    <source>
        <dbReference type="Proteomes" id="UP001575181"/>
    </source>
</evidence>
<proteinExistence type="predicted"/>
<comment type="caution">
    <text evidence="5">The sequence shown here is derived from an EMBL/GenBank/DDBJ whole genome shotgun (WGS) entry which is preliminary data.</text>
</comment>